<dbReference type="EMBL" id="JAVXUP010001640">
    <property type="protein sequence ID" value="KAK3009512.1"/>
    <property type="molecule type" value="Genomic_DNA"/>
</dbReference>
<dbReference type="Pfam" id="PF07727">
    <property type="entry name" value="RVT_2"/>
    <property type="match status" value="1"/>
</dbReference>
<evidence type="ECO:0000259" key="1">
    <source>
        <dbReference type="Pfam" id="PF07727"/>
    </source>
</evidence>
<name>A0AA89ANW4_9ASTE</name>
<dbReference type="Proteomes" id="UP001188597">
    <property type="component" value="Unassembled WGS sequence"/>
</dbReference>
<sequence>MVKGLPSMDQSDQLCEACLVGKQHRHNFPKESISRAKVSLELIHTDIDPASLGNCVKMFDDFKKEMAKEFEMTDIGLVSYYLGIGVKQKDDGIFISQEAYAKEELKRFNMENCNPINTAGGHRFRSEAKAKYVDILKCKRRPLGTR</sequence>
<reference evidence="2" key="1">
    <citation type="submission" date="2022-12" db="EMBL/GenBank/DDBJ databases">
        <title>Draft genome assemblies for two species of Escallonia (Escalloniales).</title>
        <authorList>
            <person name="Chanderbali A."/>
            <person name="Dervinis C."/>
            <person name="Anghel I."/>
            <person name="Soltis D."/>
            <person name="Soltis P."/>
            <person name="Zapata F."/>
        </authorList>
    </citation>
    <scope>NUCLEOTIDE SEQUENCE</scope>
    <source>
        <strain evidence="2">UCBG64.0493</strain>
        <tissue evidence="2">Leaf</tissue>
    </source>
</reference>
<feature type="domain" description="Reverse transcriptase Ty1/copia-type" evidence="1">
    <location>
        <begin position="53"/>
        <end position="118"/>
    </location>
</feature>
<proteinExistence type="predicted"/>
<gene>
    <name evidence="2" type="ORF">RJ639_014097</name>
</gene>
<dbReference type="AlphaFoldDB" id="A0AA89ANW4"/>
<organism evidence="2 3">
    <name type="scientific">Escallonia herrerae</name>
    <dbReference type="NCBI Taxonomy" id="1293975"/>
    <lineage>
        <taxon>Eukaryota</taxon>
        <taxon>Viridiplantae</taxon>
        <taxon>Streptophyta</taxon>
        <taxon>Embryophyta</taxon>
        <taxon>Tracheophyta</taxon>
        <taxon>Spermatophyta</taxon>
        <taxon>Magnoliopsida</taxon>
        <taxon>eudicotyledons</taxon>
        <taxon>Gunneridae</taxon>
        <taxon>Pentapetalae</taxon>
        <taxon>asterids</taxon>
        <taxon>campanulids</taxon>
        <taxon>Escalloniales</taxon>
        <taxon>Escalloniaceae</taxon>
        <taxon>Escallonia</taxon>
    </lineage>
</organism>
<accession>A0AA89ANW4</accession>
<comment type="caution">
    <text evidence="2">The sequence shown here is derived from an EMBL/GenBank/DDBJ whole genome shotgun (WGS) entry which is preliminary data.</text>
</comment>
<evidence type="ECO:0000313" key="2">
    <source>
        <dbReference type="EMBL" id="KAK3009512.1"/>
    </source>
</evidence>
<evidence type="ECO:0000313" key="3">
    <source>
        <dbReference type="Proteomes" id="UP001188597"/>
    </source>
</evidence>
<keyword evidence="3" id="KW-1185">Reference proteome</keyword>
<dbReference type="InterPro" id="IPR013103">
    <property type="entry name" value="RVT_2"/>
</dbReference>
<protein>
    <recommendedName>
        <fullName evidence="1">Reverse transcriptase Ty1/copia-type domain-containing protein</fullName>
    </recommendedName>
</protein>